<reference evidence="1" key="1">
    <citation type="submission" date="2022-04" db="EMBL/GenBank/DDBJ databases">
        <title>Carnegiea gigantea Genome sequencing and assembly v2.</title>
        <authorList>
            <person name="Copetti D."/>
            <person name="Sanderson M.J."/>
            <person name="Burquez A."/>
            <person name="Wojciechowski M.F."/>
        </authorList>
    </citation>
    <scope>NUCLEOTIDE SEQUENCE</scope>
    <source>
        <strain evidence="1">SGP5-SGP5p</strain>
        <tissue evidence="1">Aerial part</tissue>
    </source>
</reference>
<evidence type="ECO:0000313" key="2">
    <source>
        <dbReference type="Proteomes" id="UP001153076"/>
    </source>
</evidence>
<comment type="caution">
    <text evidence="1">The sequence shown here is derived from an EMBL/GenBank/DDBJ whole genome shotgun (WGS) entry which is preliminary data.</text>
</comment>
<name>A0A9Q1H0J0_9CARY</name>
<proteinExistence type="predicted"/>
<accession>A0A9Q1H0J0</accession>
<dbReference type="Proteomes" id="UP001153076">
    <property type="component" value="Unassembled WGS sequence"/>
</dbReference>
<sequence>MQNGGYTVVYGFPNTQNKLKTCDLLSDLRCHSSGTGSIEEVLDRFCAQLDWSALFLMAQARRGEQRKSFENMWVLDDKGEEAIKQAWDRDAEVDMVANCMGKLDGYINALHEWNSGMYKLSELKKCKEALSYMTTPYAIKELFNKIREWKKREEVMWWQ</sequence>
<evidence type="ECO:0000313" key="1">
    <source>
        <dbReference type="EMBL" id="KAJ8427943.1"/>
    </source>
</evidence>
<organism evidence="1 2">
    <name type="scientific">Carnegiea gigantea</name>
    <dbReference type="NCBI Taxonomy" id="171969"/>
    <lineage>
        <taxon>Eukaryota</taxon>
        <taxon>Viridiplantae</taxon>
        <taxon>Streptophyta</taxon>
        <taxon>Embryophyta</taxon>
        <taxon>Tracheophyta</taxon>
        <taxon>Spermatophyta</taxon>
        <taxon>Magnoliopsida</taxon>
        <taxon>eudicotyledons</taxon>
        <taxon>Gunneridae</taxon>
        <taxon>Pentapetalae</taxon>
        <taxon>Caryophyllales</taxon>
        <taxon>Cactineae</taxon>
        <taxon>Cactaceae</taxon>
        <taxon>Cactoideae</taxon>
        <taxon>Echinocereeae</taxon>
        <taxon>Carnegiea</taxon>
    </lineage>
</organism>
<dbReference type="AlphaFoldDB" id="A0A9Q1H0J0"/>
<keyword evidence="2" id="KW-1185">Reference proteome</keyword>
<dbReference type="EMBL" id="JAKOGI010001073">
    <property type="protein sequence ID" value="KAJ8427943.1"/>
    <property type="molecule type" value="Genomic_DNA"/>
</dbReference>
<protein>
    <submittedName>
        <fullName evidence="1">Uncharacterized protein</fullName>
    </submittedName>
</protein>
<gene>
    <name evidence="1" type="ORF">Cgig2_023238</name>
</gene>